<dbReference type="Proteomes" id="UP000681967">
    <property type="component" value="Unassembled WGS sequence"/>
</dbReference>
<evidence type="ECO:0000256" key="1">
    <source>
        <dbReference type="SAM" id="MobiDB-lite"/>
    </source>
</evidence>
<evidence type="ECO:0000313" key="3">
    <source>
        <dbReference type="EMBL" id="CAF3915940.1"/>
    </source>
</evidence>
<dbReference type="Proteomes" id="UP000663855">
    <property type="component" value="Unassembled WGS sequence"/>
</dbReference>
<proteinExistence type="predicted"/>
<comment type="caution">
    <text evidence="2">The sequence shown here is derived from an EMBL/GenBank/DDBJ whole genome shotgun (WGS) entry which is preliminary data.</text>
</comment>
<feature type="compositionally biased region" description="Acidic residues" evidence="1">
    <location>
        <begin position="118"/>
        <end position="138"/>
    </location>
</feature>
<dbReference type="EMBL" id="CAJNOV010012388">
    <property type="protein sequence ID" value="CAF1484284.1"/>
    <property type="molecule type" value="Genomic_DNA"/>
</dbReference>
<accession>A0A815S1T8</accession>
<feature type="region of interest" description="Disordered" evidence="1">
    <location>
        <begin position="114"/>
        <end position="138"/>
    </location>
</feature>
<dbReference type="EMBL" id="CAJOBH010002629">
    <property type="protein sequence ID" value="CAF3915940.1"/>
    <property type="molecule type" value="Genomic_DNA"/>
</dbReference>
<evidence type="ECO:0000313" key="2">
    <source>
        <dbReference type="EMBL" id="CAF1484284.1"/>
    </source>
</evidence>
<feature type="region of interest" description="Disordered" evidence="1">
    <location>
        <begin position="1"/>
        <end position="42"/>
    </location>
</feature>
<sequence length="292" mass="34068">MVSLDDNQSSREHRTTQTKTPARHILTPTPPPKKKQQTTKEKVNFRVNRSSLPSTTIIQTNQENQELQHTYLIHIAIVHVLQILNRIKTRAFKINITSSSMTFDDPVEEHEFISEREVDFDDNAEQEEEDENEKEEEEEELLKIMTVEPQRDIQYQPYVNNDDDRDIAIHQRRPLNEHQQIHNRNFTDAISKLVNHMDSHHEKVEKQLKMFSKTIQRTTVASGLDLFCRDDELFPDIVSFNNQNLLDTYDSGSPGQFARSILKKLFTPAEMCESILYPNDNYAKPGLDECGF</sequence>
<organism evidence="2 4">
    <name type="scientific">Rotaria magnacalcarata</name>
    <dbReference type="NCBI Taxonomy" id="392030"/>
    <lineage>
        <taxon>Eukaryota</taxon>
        <taxon>Metazoa</taxon>
        <taxon>Spiralia</taxon>
        <taxon>Gnathifera</taxon>
        <taxon>Rotifera</taxon>
        <taxon>Eurotatoria</taxon>
        <taxon>Bdelloidea</taxon>
        <taxon>Philodinida</taxon>
        <taxon>Philodinidae</taxon>
        <taxon>Rotaria</taxon>
    </lineage>
</organism>
<gene>
    <name evidence="3" type="ORF">BYL167_LOCUS9236</name>
    <name evidence="2" type="ORF">CJN711_LOCUS26337</name>
</gene>
<dbReference type="AlphaFoldDB" id="A0A815S1T8"/>
<reference evidence="2" key="1">
    <citation type="submission" date="2021-02" db="EMBL/GenBank/DDBJ databases">
        <authorList>
            <person name="Nowell W R."/>
        </authorList>
    </citation>
    <scope>NUCLEOTIDE SEQUENCE</scope>
</reference>
<evidence type="ECO:0000313" key="4">
    <source>
        <dbReference type="Proteomes" id="UP000663855"/>
    </source>
</evidence>
<protein>
    <submittedName>
        <fullName evidence="2">Uncharacterized protein</fullName>
    </submittedName>
</protein>
<name>A0A815S1T8_9BILA</name>